<evidence type="ECO:0000259" key="1">
    <source>
        <dbReference type="Pfam" id="PF01909"/>
    </source>
</evidence>
<keyword evidence="2" id="KW-0808">Transferase</keyword>
<feature type="domain" description="Polymerase nucleotidyl transferase" evidence="1">
    <location>
        <begin position="106"/>
        <end position="144"/>
    </location>
</feature>
<dbReference type="Pfam" id="PF01909">
    <property type="entry name" value="NTP_transf_2"/>
    <property type="match status" value="1"/>
</dbReference>
<dbReference type="CDD" id="cd05403">
    <property type="entry name" value="NT_KNTase_like"/>
    <property type="match status" value="1"/>
</dbReference>
<dbReference type="Proteomes" id="UP000298433">
    <property type="component" value="Unassembled WGS sequence"/>
</dbReference>
<dbReference type="SUPFAM" id="SSF81301">
    <property type="entry name" value="Nucleotidyltransferase"/>
    <property type="match status" value="1"/>
</dbReference>
<reference evidence="2 3" key="1">
    <citation type="submission" date="2019-03" db="EMBL/GenBank/DDBJ databases">
        <title>Genomics of glacier-inhabiting Cryobacterium strains.</title>
        <authorList>
            <person name="Liu Q."/>
            <person name="Xin Y.-H."/>
        </authorList>
    </citation>
    <scope>NUCLEOTIDE SEQUENCE [LARGE SCALE GENOMIC DNA]</scope>
    <source>
        <strain evidence="2 3">TMT2-48-2</strain>
    </source>
</reference>
<organism evidence="2 3">
    <name type="scientific">Cryobacterium cheniae</name>
    <dbReference type="NCBI Taxonomy" id="1259262"/>
    <lineage>
        <taxon>Bacteria</taxon>
        <taxon>Bacillati</taxon>
        <taxon>Actinomycetota</taxon>
        <taxon>Actinomycetes</taxon>
        <taxon>Micrococcales</taxon>
        <taxon>Microbacteriaceae</taxon>
        <taxon>Cryobacterium</taxon>
    </lineage>
</organism>
<sequence>MDLGMPLVSVFGRTEGAVLTVLARGSASVNGRQIERFLGGTVSIRGVQGALARLARVGLVLATSRQAETLYRVNRAHLLWSTVETAITALTALRQRIRDLAANTAPAGTAVVLYGSVERGEATADSDIDLLVVYPDEIPASLREDFVSELGRSVELWTGNPAQVIEITMGGLTESAGRGDALVDLWLHDSEVLVGALPKALLPKALLPQAMLQTGEIRTVLQQQ</sequence>
<evidence type="ECO:0000313" key="3">
    <source>
        <dbReference type="Proteomes" id="UP000298433"/>
    </source>
</evidence>
<keyword evidence="3" id="KW-1185">Reference proteome</keyword>
<proteinExistence type="predicted"/>
<comment type="caution">
    <text evidence="2">The sequence shown here is derived from an EMBL/GenBank/DDBJ whole genome shotgun (WGS) entry which is preliminary data.</text>
</comment>
<name>A0A4R8XMR0_9MICO</name>
<accession>A0A4R8XMR0</accession>
<dbReference type="Gene3D" id="3.30.460.10">
    <property type="entry name" value="Beta Polymerase, domain 2"/>
    <property type="match status" value="1"/>
</dbReference>
<dbReference type="OrthoDB" id="3826063at2"/>
<evidence type="ECO:0000313" key="2">
    <source>
        <dbReference type="EMBL" id="TFC77101.1"/>
    </source>
</evidence>
<dbReference type="AlphaFoldDB" id="A0A4R8XMR0"/>
<dbReference type="GO" id="GO:0016779">
    <property type="term" value="F:nucleotidyltransferase activity"/>
    <property type="evidence" value="ECO:0007669"/>
    <property type="project" value="InterPro"/>
</dbReference>
<gene>
    <name evidence="2" type="ORF">E3T23_13720</name>
</gene>
<dbReference type="InterPro" id="IPR002934">
    <property type="entry name" value="Polymerase_NTP_transf_dom"/>
</dbReference>
<protein>
    <submittedName>
        <fullName evidence="2">Nucleotidyltransferase domain-containing protein</fullName>
    </submittedName>
</protein>
<dbReference type="EMBL" id="SOGN01000062">
    <property type="protein sequence ID" value="TFC77101.1"/>
    <property type="molecule type" value="Genomic_DNA"/>
</dbReference>
<dbReference type="InterPro" id="IPR043519">
    <property type="entry name" value="NT_sf"/>
</dbReference>